<protein>
    <submittedName>
        <fullName evidence="1">Uncharacterized protein</fullName>
    </submittedName>
</protein>
<evidence type="ECO:0000313" key="1">
    <source>
        <dbReference type="EMBL" id="ODP37961.1"/>
    </source>
</evidence>
<accession>A0A1E3LVX8</accession>
<dbReference type="Proteomes" id="UP000094487">
    <property type="component" value="Unassembled WGS sequence"/>
</dbReference>
<gene>
    <name evidence="1" type="ORF">BFL28_16340</name>
</gene>
<dbReference type="STRING" id="1888892.BFL28_16340"/>
<keyword evidence="2" id="KW-1185">Reference proteome</keyword>
<dbReference type="RefSeq" id="WP_069320309.1">
    <property type="nucleotide sequence ID" value="NZ_MDDS01000022.1"/>
</dbReference>
<evidence type="ECO:0000313" key="2">
    <source>
        <dbReference type="Proteomes" id="UP000094487"/>
    </source>
</evidence>
<dbReference type="AlphaFoldDB" id="A0A1E3LVX8"/>
<sequence>MFQTTTANLKSRINVSVAPAIVCDPLDEDVESDATYLVSERSLVRLALVASEVGARFQRDGVEHDPMAWMLAPRRMFDGRPAITACLDLEDCTRAILLHGLSLGLDAAPEDLDALAADDTSDDNVVGPWTIADEGGDLSRRRLYTATYVERTASGTKHGFSAVMAQSEHAASRQLAARIAFDDVHSLNLIEGFDAALPLVNALVSPGMAQMLEQVAADPGSPLADGLVVIIEQRLAA</sequence>
<dbReference type="EMBL" id="MDDS01000022">
    <property type="protein sequence ID" value="ODP37961.1"/>
    <property type="molecule type" value="Genomic_DNA"/>
</dbReference>
<proteinExistence type="predicted"/>
<organism evidence="1 2">
    <name type="scientific">Sphingomonas turrisvirgatae</name>
    <dbReference type="NCBI Taxonomy" id="1888892"/>
    <lineage>
        <taxon>Bacteria</taxon>
        <taxon>Pseudomonadati</taxon>
        <taxon>Pseudomonadota</taxon>
        <taxon>Alphaproteobacteria</taxon>
        <taxon>Sphingomonadales</taxon>
        <taxon>Sphingomonadaceae</taxon>
        <taxon>Sphingomonas</taxon>
    </lineage>
</organism>
<reference evidence="1 2" key="1">
    <citation type="submission" date="2016-08" db="EMBL/GenBank/DDBJ databases">
        <title>Draft genome of the agarase producing Sphingomonas sp. MCT13.</title>
        <authorList>
            <person name="D'Andrea M.M."/>
            <person name="Rossolini G.M."/>
            <person name="Thaller M.C."/>
        </authorList>
    </citation>
    <scope>NUCLEOTIDE SEQUENCE [LARGE SCALE GENOMIC DNA]</scope>
    <source>
        <strain evidence="1 2">MCT13</strain>
    </source>
</reference>
<name>A0A1E3LVX8_9SPHN</name>
<comment type="caution">
    <text evidence="1">The sequence shown here is derived from an EMBL/GenBank/DDBJ whole genome shotgun (WGS) entry which is preliminary data.</text>
</comment>